<dbReference type="EMBL" id="JASBWS010000106">
    <property type="protein sequence ID" value="KAJ9097070.1"/>
    <property type="molecule type" value="Genomic_DNA"/>
</dbReference>
<evidence type="ECO:0000313" key="2">
    <source>
        <dbReference type="Proteomes" id="UP001230649"/>
    </source>
</evidence>
<organism evidence="1 2">
    <name type="scientific">Naganishia adeliensis</name>
    <dbReference type="NCBI Taxonomy" id="92952"/>
    <lineage>
        <taxon>Eukaryota</taxon>
        <taxon>Fungi</taxon>
        <taxon>Dikarya</taxon>
        <taxon>Basidiomycota</taxon>
        <taxon>Agaricomycotina</taxon>
        <taxon>Tremellomycetes</taxon>
        <taxon>Filobasidiales</taxon>
        <taxon>Filobasidiaceae</taxon>
        <taxon>Naganishia</taxon>
    </lineage>
</organism>
<gene>
    <name evidence="1" type="ORF">QFC20_006266</name>
</gene>
<sequence length="116" mass="12439">MPGHQPALKPGYDNAGRKLPAEPVNNTLKGPNRRSVFQSYQSLPRPARIAISGSFFLFALAGYYYEPYVMPLPSHSSSSAGPVGGARGGDVLVDAREGERVPVRLTVVDRSATRGL</sequence>
<keyword evidence="2" id="KW-1185">Reference proteome</keyword>
<accession>A0ACC2VDA2</accession>
<evidence type="ECO:0000313" key="1">
    <source>
        <dbReference type="EMBL" id="KAJ9097070.1"/>
    </source>
</evidence>
<reference evidence="1" key="1">
    <citation type="submission" date="2023-04" db="EMBL/GenBank/DDBJ databases">
        <title>Draft Genome sequencing of Naganishia species isolated from polar environments using Oxford Nanopore Technology.</title>
        <authorList>
            <person name="Leo P."/>
            <person name="Venkateswaran K."/>
        </authorList>
    </citation>
    <scope>NUCLEOTIDE SEQUENCE</scope>
    <source>
        <strain evidence="1">MNA-CCFEE 5262</strain>
    </source>
</reference>
<dbReference type="Proteomes" id="UP001230649">
    <property type="component" value="Unassembled WGS sequence"/>
</dbReference>
<protein>
    <submittedName>
        <fullName evidence="1">Uncharacterized protein</fullName>
    </submittedName>
</protein>
<comment type="caution">
    <text evidence="1">The sequence shown here is derived from an EMBL/GenBank/DDBJ whole genome shotgun (WGS) entry which is preliminary data.</text>
</comment>
<proteinExistence type="predicted"/>
<name>A0ACC2VDA2_9TREE</name>